<evidence type="ECO:0000259" key="2">
    <source>
        <dbReference type="PROSITE" id="PS50240"/>
    </source>
</evidence>
<evidence type="ECO:0000313" key="4">
    <source>
        <dbReference type="Proteomes" id="UP001274896"/>
    </source>
</evidence>
<dbReference type="InterPro" id="IPR009003">
    <property type="entry name" value="Peptidase_S1_PA"/>
</dbReference>
<evidence type="ECO:0000256" key="1">
    <source>
        <dbReference type="ARBA" id="ARBA00023157"/>
    </source>
</evidence>
<dbReference type="AlphaFoldDB" id="A0AAE0RJR1"/>
<dbReference type="PROSITE" id="PS50240">
    <property type="entry name" value="TRYPSIN_DOM"/>
    <property type="match status" value="1"/>
</dbReference>
<comment type="caution">
    <text evidence="3">The sequence shown here is derived from an EMBL/GenBank/DDBJ whole genome shotgun (WGS) entry which is preliminary data.</text>
</comment>
<organism evidence="3 4">
    <name type="scientific">Hemibagrus guttatus</name>
    <dbReference type="NCBI Taxonomy" id="175788"/>
    <lineage>
        <taxon>Eukaryota</taxon>
        <taxon>Metazoa</taxon>
        <taxon>Chordata</taxon>
        <taxon>Craniata</taxon>
        <taxon>Vertebrata</taxon>
        <taxon>Euteleostomi</taxon>
        <taxon>Actinopterygii</taxon>
        <taxon>Neopterygii</taxon>
        <taxon>Teleostei</taxon>
        <taxon>Ostariophysi</taxon>
        <taxon>Siluriformes</taxon>
        <taxon>Bagridae</taxon>
        <taxon>Hemibagrus</taxon>
    </lineage>
</organism>
<dbReference type="Gene3D" id="2.40.10.10">
    <property type="entry name" value="Trypsin-like serine proteases"/>
    <property type="match status" value="1"/>
</dbReference>
<reference evidence="3" key="1">
    <citation type="submission" date="2023-06" db="EMBL/GenBank/DDBJ databases">
        <title>Male Hemibagrus guttatus genome.</title>
        <authorList>
            <person name="Bian C."/>
        </authorList>
    </citation>
    <scope>NUCLEOTIDE SEQUENCE</scope>
    <source>
        <strain evidence="3">Male_cb2023</strain>
        <tissue evidence="3">Muscle</tissue>
    </source>
</reference>
<feature type="non-terminal residue" evidence="3">
    <location>
        <position position="136"/>
    </location>
</feature>
<dbReference type="SUPFAM" id="SSF50494">
    <property type="entry name" value="Trypsin-like serine proteases"/>
    <property type="match status" value="1"/>
</dbReference>
<dbReference type="PANTHER" id="PTHR24252">
    <property type="entry name" value="ACROSIN-RELATED"/>
    <property type="match status" value="1"/>
</dbReference>
<gene>
    <name evidence="3" type="ORF">QTP70_020502</name>
</gene>
<dbReference type="PANTHER" id="PTHR24252:SF7">
    <property type="entry name" value="HYALIN"/>
    <property type="match status" value="1"/>
</dbReference>
<dbReference type="CDD" id="cd00190">
    <property type="entry name" value="Tryp_SPc"/>
    <property type="match status" value="1"/>
</dbReference>
<evidence type="ECO:0000313" key="3">
    <source>
        <dbReference type="EMBL" id="KAK3556787.1"/>
    </source>
</evidence>
<protein>
    <recommendedName>
        <fullName evidence="2">Peptidase S1 domain-containing protein</fullName>
    </recommendedName>
</protein>
<dbReference type="InterPro" id="IPR001254">
    <property type="entry name" value="Trypsin_dom"/>
</dbReference>
<dbReference type="Proteomes" id="UP001274896">
    <property type="component" value="Unassembled WGS sequence"/>
</dbReference>
<dbReference type="InterPro" id="IPR043504">
    <property type="entry name" value="Peptidase_S1_PA_chymotrypsin"/>
</dbReference>
<feature type="non-terminal residue" evidence="3">
    <location>
        <position position="1"/>
    </location>
</feature>
<dbReference type="GO" id="GO:0004252">
    <property type="term" value="F:serine-type endopeptidase activity"/>
    <property type="evidence" value="ECO:0007669"/>
    <property type="project" value="InterPro"/>
</dbReference>
<dbReference type="Pfam" id="PF00089">
    <property type="entry name" value="Trypsin"/>
    <property type="match status" value="1"/>
</dbReference>
<feature type="domain" description="Peptidase S1" evidence="2">
    <location>
        <begin position="1"/>
        <end position="136"/>
    </location>
</feature>
<dbReference type="GO" id="GO:0006508">
    <property type="term" value="P:proteolysis"/>
    <property type="evidence" value="ECO:0007669"/>
    <property type="project" value="InterPro"/>
</dbReference>
<dbReference type="SMART" id="SM00020">
    <property type="entry name" value="Tryp_SPc"/>
    <property type="match status" value="1"/>
</dbReference>
<name>A0AAE0RJR1_9TELE</name>
<keyword evidence="1" id="KW-1015">Disulfide bond</keyword>
<proteinExistence type="predicted"/>
<keyword evidence="4" id="KW-1185">Reference proteome</keyword>
<sequence length="136" mass="14904">TRTAGLTVYLGKQTLVGANPYQVYRSISKIYRHPNYNKYTNDITLLQLKSAVTFTEYIRPVCLPSLASDFPNGTTCWITGWGNIASGEWLPSPGVLQEAEVPVVDRTTCNNMLGSGRVTENMICAGYTEGGTDTCQ</sequence>
<dbReference type="EMBL" id="JAUCMX010000001">
    <property type="protein sequence ID" value="KAK3556787.1"/>
    <property type="molecule type" value="Genomic_DNA"/>
</dbReference>
<accession>A0AAE0RJR1</accession>